<dbReference type="Proteomes" id="UP000465112">
    <property type="component" value="Chromosome 24"/>
</dbReference>
<dbReference type="EMBL" id="VHII01000024">
    <property type="protein sequence ID" value="KAF1371642.1"/>
    <property type="molecule type" value="Genomic_DNA"/>
</dbReference>
<feature type="region of interest" description="Disordered" evidence="1">
    <location>
        <begin position="1"/>
        <end position="27"/>
    </location>
</feature>
<evidence type="ECO:0000256" key="1">
    <source>
        <dbReference type="SAM" id="MobiDB-lite"/>
    </source>
</evidence>
<proteinExistence type="predicted"/>
<feature type="compositionally biased region" description="Polar residues" evidence="1">
    <location>
        <begin position="7"/>
        <end position="25"/>
    </location>
</feature>
<keyword evidence="3" id="KW-1185">Reference proteome</keyword>
<gene>
    <name evidence="2" type="ORF">PFLUV_G00270580</name>
</gene>
<feature type="compositionally biased region" description="Polar residues" evidence="1">
    <location>
        <begin position="117"/>
        <end position="126"/>
    </location>
</feature>
<comment type="caution">
    <text evidence="2">The sequence shown here is derived from an EMBL/GenBank/DDBJ whole genome shotgun (WGS) entry which is preliminary data.</text>
</comment>
<protein>
    <submittedName>
        <fullName evidence="2">Uncharacterized protein</fullName>
    </submittedName>
</protein>
<dbReference type="AlphaFoldDB" id="A0A6A5ECW1"/>
<accession>A0A6A5ECW1</accession>
<sequence>MSLGNPFHNNNTPSMQRYQTDSPVNDTHAFLSENVPVALTLPTVETALESEIKPELHRQTEQQSTPCIFPDPAEYPALQSCLHLDTRVSNTAPLGAADEQPLPTDCQNNPDRRDSQTEASAGSAAQTKGELMELIKEQPGPQKQGDADQITDTSCSEST</sequence>
<reference evidence="2 3" key="1">
    <citation type="submission" date="2019-06" db="EMBL/GenBank/DDBJ databases">
        <title>A chromosome-scale genome assembly of the European perch, Perca fluviatilis.</title>
        <authorList>
            <person name="Roques C."/>
            <person name="Zahm M."/>
            <person name="Cabau C."/>
            <person name="Klopp C."/>
            <person name="Bouchez O."/>
            <person name="Donnadieu C."/>
            <person name="Kuhl H."/>
            <person name="Gislard M."/>
            <person name="Guendouz S."/>
            <person name="Journot L."/>
            <person name="Haffray P."/>
            <person name="Bestin A."/>
            <person name="Morvezen R."/>
            <person name="Feron R."/>
            <person name="Wen M."/>
            <person name="Jouanno E."/>
            <person name="Herpin A."/>
            <person name="Schartl M."/>
            <person name="Postlethwait J."/>
            <person name="Schaerlinger B."/>
            <person name="Chardard D."/>
            <person name="Lecocq T."/>
            <person name="Poncet C."/>
            <person name="Jaffrelo L."/>
            <person name="Lampietro C."/>
            <person name="Guiguen Y."/>
        </authorList>
    </citation>
    <scope>NUCLEOTIDE SEQUENCE [LARGE SCALE GENOMIC DNA]</scope>
    <source>
        <tissue evidence="2">Blood</tissue>
    </source>
</reference>
<organism evidence="2 3">
    <name type="scientific">Perca fluviatilis</name>
    <name type="common">European perch</name>
    <dbReference type="NCBI Taxonomy" id="8168"/>
    <lineage>
        <taxon>Eukaryota</taxon>
        <taxon>Metazoa</taxon>
        <taxon>Chordata</taxon>
        <taxon>Craniata</taxon>
        <taxon>Vertebrata</taxon>
        <taxon>Euteleostomi</taxon>
        <taxon>Actinopterygii</taxon>
        <taxon>Neopterygii</taxon>
        <taxon>Teleostei</taxon>
        <taxon>Neoteleostei</taxon>
        <taxon>Acanthomorphata</taxon>
        <taxon>Eupercaria</taxon>
        <taxon>Perciformes</taxon>
        <taxon>Percoidei</taxon>
        <taxon>Percidae</taxon>
        <taxon>Percinae</taxon>
        <taxon>Perca</taxon>
    </lineage>
</organism>
<feature type="compositionally biased region" description="Polar residues" evidence="1">
    <location>
        <begin position="150"/>
        <end position="159"/>
    </location>
</feature>
<evidence type="ECO:0000313" key="2">
    <source>
        <dbReference type="EMBL" id="KAF1371642.1"/>
    </source>
</evidence>
<feature type="region of interest" description="Disordered" evidence="1">
    <location>
        <begin position="92"/>
        <end position="159"/>
    </location>
</feature>
<name>A0A6A5ECW1_PERFL</name>
<evidence type="ECO:0000313" key="3">
    <source>
        <dbReference type="Proteomes" id="UP000465112"/>
    </source>
</evidence>